<sequence length="93" mass="10089">QTTTRTQPNPAKHNSEITGKTEPKTHQISPQITTSAHPLSFSRVMSLMANSELPSSHFPLLAATTQNRIGCSSFSSEIPPALPNPTFFDPKTT</sequence>
<reference evidence="2" key="2">
    <citation type="submission" date="2019-01" db="UniProtKB">
        <authorList>
            <consortium name="EnsemblPlants"/>
        </authorList>
    </citation>
    <scope>IDENTIFICATION</scope>
    <source>
        <strain evidence="2">cv. Heinz 1706</strain>
    </source>
</reference>
<protein>
    <submittedName>
        <fullName evidence="2">Uncharacterized protein</fullName>
    </submittedName>
</protein>
<reference evidence="2" key="1">
    <citation type="journal article" date="2012" name="Nature">
        <title>The tomato genome sequence provides insights into fleshy fruit evolution.</title>
        <authorList>
            <consortium name="Tomato Genome Consortium"/>
        </authorList>
    </citation>
    <scope>NUCLEOTIDE SEQUENCE [LARGE SCALE GENOMIC DNA]</scope>
    <source>
        <strain evidence="2">cv. Heinz 1706</strain>
    </source>
</reference>
<dbReference type="EnsemblPlants" id="Solyc01g065680.2.1">
    <property type="protein sequence ID" value="Solyc01g065680.2.1.1"/>
    <property type="gene ID" value="Solyc01g065680.2"/>
</dbReference>
<dbReference type="Proteomes" id="UP000004994">
    <property type="component" value="Chromosome 1"/>
</dbReference>
<keyword evidence="3" id="KW-1185">Reference proteome</keyword>
<proteinExistence type="predicted"/>
<feature type="region of interest" description="Disordered" evidence="1">
    <location>
        <begin position="1"/>
        <end position="32"/>
    </location>
</feature>
<dbReference type="Gramene" id="Solyc01g065680.2.1">
    <property type="protein sequence ID" value="Solyc01g065680.2.1.1"/>
    <property type="gene ID" value="Solyc01g065680.2"/>
</dbReference>
<evidence type="ECO:0000313" key="3">
    <source>
        <dbReference type="Proteomes" id="UP000004994"/>
    </source>
</evidence>
<evidence type="ECO:0000256" key="1">
    <source>
        <dbReference type="SAM" id="MobiDB-lite"/>
    </source>
</evidence>
<dbReference type="AlphaFoldDB" id="A0A3Q7EFL7"/>
<dbReference type="PaxDb" id="4081-Solyc01g065680.2.1"/>
<name>A0A3Q7EFL7_SOLLC</name>
<evidence type="ECO:0000313" key="2">
    <source>
        <dbReference type="EnsemblPlants" id="Solyc01g065680.2.1.1"/>
    </source>
</evidence>
<dbReference type="InParanoid" id="A0A3Q7EFL7"/>
<feature type="compositionally biased region" description="Basic and acidic residues" evidence="1">
    <location>
        <begin position="13"/>
        <end position="25"/>
    </location>
</feature>
<organism evidence="2">
    <name type="scientific">Solanum lycopersicum</name>
    <name type="common">Tomato</name>
    <name type="synonym">Lycopersicon esculentum</name>
    <dbReference type="NCBI Taxonomy" id="4081"/>
    <lineage>
        <taxon>Eukaryota</taxon>
        <taxon>Viridiplantae</taxon>
        <taxon>Streptophyta</taxon>
        <taxon>Embryophyta</taxon>
        <taxon>Tracheophyta</taxon>
        <taxon>Spermatophyta</taxon>
        <taxon>Magnoliopsida</taxon>
        <taxon>eudicotyledons</taxon>
        <taxon>Gunneridae</taxon>
        <taxon>Pentapetalae</taxon>
        <taxon>asterids</taxon>
        <taxon>lamiids</taxon>
        <taxon>Solanales</taxon>
        <taxon>Solanaceae</taxon>
        <taxon>Solanoideae</taxon>
        <taxon>Solaneae</taxon>
        <taxon>Solanum</taxon>
        <taxon>Solanum subgen. Lycopersicon</taxon>
    </lineage>
</organism>
<accession>A0A3Q7EFL7</accession>